<dbReference type="AlphaFoldDB" id="A0A1I1MNP5"/>
<dbReference type="EMBL" id="FOLG01000010">
    <property type="protein sequence ID" value="SFC86462.1"/>
    <property type="molecule type" value="Genomic_DNA"/>
</dbReference>
<protein>
    <submittedName>
        <fullName evidence="1">Tannase and feruloyl esterase</fullName>
    </submittedName>
</protein>
<accession>A0A1I1MNP5</accession>
<keyword evidence="2" id="KW-1185">Reference proteome</keyword>
<dbReference type="Gene3D" id="3.40.720.10">
    <property type="entry name" value="Alkaline Phosphatase, subunit A"/>
    <property type="match status" value="1"/>
</dbReference>
<reference evidence="1 2" key="1">
    <citation type="submission" date="2016-10" db="EMBL/GenBank/DDBJ databases">
        <authorList>
            <person name="de Groot N.N."/>
        </authorList>
    </citation>
    <scope>NUCLEOTIDE SEQUENCE [LARGE SCALE GENOMIC DNA]</scope>
    <source>
        <strain evidence="1 2">DSM 19548</strain>
    </source>
</reference>
<organism evidence="1 2">
    <name type="scientific">Tropicimonas isoalkanivorans</name>
    <dbReference type="NCBI Taxonomy" id="441112"/>
    <lineage>
        <taxon>Bacteria</taxon>
        <taxon>Pseudomonadati</taxon>
        <taxon>Pseudomonadota</taxon>
        <taxon>Alphaproteobacteria</taxon>
        <taxon>Rhodobacterales</taxon>
        <taxon>Roseobacteraceae</taxon>
        <taxon>Tropicimonas</taxon>
    </lineage>
</organism>
<dbReference type="Pfam" id="PF01663">
    <property type="entry name" value="Phosphodiest"/>
    <property type="match status" value="1"/>
</dbReference>
<gene>
    <name evidence="1" type="ORF">SAMN04488094_110101</name>
</gene>
<evidence type="ECO:0000313" key="1">
    <source>
        <dbReference type="EMBL" id="SFC86462.1"/>
    </source>
</evidence>
<dbReference type="GO" id="GO:0052689">
    <property type="term" value="F:carboxylic ester hydrolase activity"/>
    <property type="evidence" value="ECO:0007669"/>
    <property type="project" value="UniProtKB-KW"/>
</dbReference>
<dbReference type="InterPro" id="IPR002591">
    <property type="entry name" value="Phosphodiest/P_Trfase"/>
</dbReference>
<evidence type="ECO:0000313" key="2">
    <source>
        <dbReference type="Proteomes" id="UP000198728"/>
    </source>
</evidence>
<sequence length="159" mass="17590">MSLANGAIAEDKPRLIFQITVYQLRGDLLQRYFGQFGPDGVRHLMEDGVYYDNAHHAHAHTEAVIGHTTLATGAQPAAQGIVGNLWYDRKAGRTFYNIDNEIDRWSRTDEAPNQIIHSWLDAQAQPADARPVCAYPSVAQYDGSGDPRDASSFSCALKD</sequence>
<dbReference type="SUPFAM" id="SSF53649">
    <property type="entry name" value="Alkaline phosphatase-like"/>
    <property type="match status" value="1"/>
</dbReference>
<proteinExistence type="predicted"/>
<name>A0A1I1MNP5_9RHOB</name>
<dbReference type="Proteomes" id="UP000198728">
    <property type="component" value="Unassembled WGS sequence"/>
</dbReference>
<dbReference type="InterPro" id="IPR017850">
    <property type="entry name" value="Alkaline_phosphatase_core_sf"/>
</dbReference>
<dbReference type="STRING" id="441112.SAMN04488094_110101"/>